<dbReference type="GeneID" id="33323790"/>
<reference evidence="16 17" key="1">
    <citation type="submission" date="2016-03" db="EMBL/GenBank/DDBJ databases">
        <title>Complete genome sequence of Thermococcus celer.</title>
        <authorList>
            <person name="Oger P.M."/>
        </authorList>
    </citation>
    <scope>NUCLEOTIDE SEQUENCE [LARGE SCALE GENOMIC DNA]</scope>
    <source>
        <strain evidence="16 17">Vu 13</strain>
    </source>
</reference>
<dbReference type="CDD" id="cd04301">
    <property type="entry name" value="NAT_SF"/>
    <property type="match status" value="1"/>
</dbReference>
<keyword evidence="9 14" id="KW-0694">RNA-binding</keyword>
<dbReference type="PANTHER" id="PTHR10925">
    <property type="entry name" value="N-ACETYLTRANSFERASE 10"/>
    <property type="match status" value="1"/>
</dbReference>
<dbReference type="Pfam" id="PF05127">
    <property type="entry name" value="NAT10_TcmA_helicase"/>
    <property type="match status" value="1"/>
</dbReference>
<accession>A0A218P179</accession>
<dbReference type="InterPro" id="IPR016181">
    <property type="entry name" value="Acyl_CoA_acyltransferase"/>
</dbReference>
<dbReference type="GO" id="GO:0000049">
    <property type="term" value="F:tRNA binding"/>
    <property type="evidence" value="ECO:0007669"/>
    <property type="project" value="UniProtKB-UniRule"/>
</dbReference>
<dbReference type="InterPro" id="IPR000182">
    <property type="entry name" value="GNAT_dom"/>
</dbReference>
<dbReference type="Pfam" id="PF08351">
    <property type="entry name" value="TmcA_N"/>
    <property type="match status" value="1"/>
</dbReference>
<feature type="binding site" evidence="14">
    <location>
        <position position="630"/>
    </location>
    <ligand>
        <name>acetyl-CoA</name>
        <dbReference type="ChEBI" id="CHEBI:57288"/>
    </ligand>
</feature>
<name>A0A218P179_THECE</name>
<dbReference type="FunFam" id="3.40.50.300:FF:002218">
    <property type="entry name" value="tRNA(Met) cytidine acetyltransferase TmcA"/>
    <property type="match status" value="1"/>
</dbReference>
<dbReference type="PANTHER" id="PTHR10925:SF5">
    <property type="entry name" value="RNA CYTIDINE ACETYLTRANSFERASE"/>
    <property type="match status" value="1"/>
</dbReference>
<feature type="binding site" evidence="14">
    <location>
        <position position="637"/>
    </location>
    <ligand>
        <name>acetyl-CoA</name>
        <dbReference type="ChEBI" id="CHEBI:57288"/>
    </ligand>
</feature>
<dbReference type="HAMAP" id="MF_01886">
    <property type="entry name" value="tRNA_acetyltr_TmcA"/>
    <property type="match status" value="1"/>
</dbReference>
<dbReference type="GO" id="GO:1990883">
    <property type="term" value="F:18S rRNA cytidine N-acetyltransferase activity"/>
    <property type="evidence" value="ECO:0007669"/>
    <property type="project" value="TreeGrafter"/>
</dbReference>
<evidence type="ECO:0000259" key="15">
    <source>
        <dbReference type="PROSITE" id="PS51186"/>
    </source>
</evidence>
<sequence length="813" mass="93514">MTVKVRFDGEVREYAKGEKVKDSILKLTETALAQALEGFHRRMIVIEGDTTRKAELAGILAGAAARTLNGIIDELVRKRLRDEGEDRIEVLYATDALGEETFGRKRYEAFRKHFDVLAGSNVEVQAVTFKHTRDILGRTYDLLVLDMSYDYSPNDLGRIIETVRGGGLIFILAHPFEKWKNMWTGFHKSLVTPPYTIDDVKKRFNRRLIRKFTEHEGIYIITEAGKAKKKPRRSKSQARIRARKNVPIPDETVFPRELYEMALTEGQVEVFRAFEELVGNKGMLVLTADRGRGKSVSVGIAAIGLALALKKHTRIVVTAPEPENVQSLFRFAEKALERLGFEPRVVEEKGIIKGVQAEGVELRYYRPVEGYRESADLYILDEAAGIHVPILHRYLNKGRVVYSSTVHGYEGAGRGFSVKFLKKAREKRDFKELHMDEPIRYAGGDPIERWLFDVLLLDAEPVELTDEDYKLIENKEVYLEEPDLDDWFENDREDLRNFVGIYILAHYRNRPSDVALLADAPHHKARVLRLKNGKIVTALQIAEEGNIPRKVIEKMVKGYKPRGNIIPDMMVKHHMAKEFARLRGYRIVRIATHPDAMDMGLGSRALELLEKEAKERGLDWIGSGFGASEELVRFWVRNGFAVVHLSPARNPVSGEFTAIVLKPISERAEKLIKKANDEFRVRLTEWLGDTHRELEPEIARWLFETPFGEAVDYPVYLTDVQRKRLDAFTGKVLTYDTVVDAVKPIVKLYFLDGWMKPYLDERQIKLLIYRVLQAHSWKEAAELIDRTETFTMIEVRDVIRGLWYYYKRIISKP</sequence>
<dbReference type="FunFam" id="3.40.630.30:FF:000140">
    <property type="entry name" value="tRNA(Met) cytidine acetyltransferase TmcA"/>
    <property type="match status" value="1"/>
</dbReference>
<evidence type="ECO:0000256" key="12">
    <source>
        <dbReference type="ARBA" id="ARBA00049889"/>
    </source>
</evidence>
<comment type="catalytic activity">
    <reaction evidence="11 14">
        <text>a cytidine in tRNA + acetyl-CoA + ATP + H2O = an N(4)-acetylcytidine in tRNA + ADP + phosphate + CoA + H(+)</text>
        <dbReference type="Rhea" id="RHEA:53876"/>
        <dbReference type="Rhea" id="RHEA-COMP:13670"/>
        <dbReference type="Rhea" id="RHEA-COMP:13671"/>
        <dbReference type="ChEBI" id="CHEBI:15377"/>
        <dbReference type="ChEBI" id="CHEBI:15378"/>
        <dbReference type="ChEBI" id="CHEBI:30616"/>
        <dbReference type="ChEBI" id="CHEBI:43474"/>
        <dbReference type="ChEBI" id="CHEBI:57287"/>
        <dbReference type="ChEBI" id="CHEBI:57288"/>
        <dbReference type="ChEBI" id="CHEBI:74900"/>
        <dbReference type="ChEBI" id="CHEBI:82748"/>
        <dbReference type="ChEBI" id="CHEBI:456216"/>
    </reaction>
</comment>
<feature type="binding site" evidence="14">
    <location>
        <position position="440"/>
    </location>
    <ligand>
        <name>ATP</name>
        <dbReference type="ChEBI" id="CHEBI:30616"/>
    </ligand>
</feature>
<dbReference type="InterPro" id="IPR024914">
    <property type="entry name" value="tRNA_acetyltr_TmcA"/>
</dbReference>
<evidence type="ECO:0000256" key="11">
    <source>
        <dbReference type="ARBA" id="ARBA00049883"/>
    </source>
</evidence>
<keyword evidence="17" id="KW-1185">Reference proteome</keyword>
<feature type="binding site" evidence="14">
    <location>
        <begin position="590"/>
        <end position="592"/>
    </location>
    <ligand>
        <name>acetyl-CoA</name>
        <dbReference type="ChEBI" id="CHEBI:57288"/>
    </ligand>
</feature>
<keyword evidence="6 14" id="KW-0699">rRNA-binding</keyword>
<dbReference type="Gene3D" id="3.40.50.300">
    <property type="entry name" value="P-loop containing nucleotide triphosphate hydrolases"/>
    <property type="match status" value="1"/>
</dbReference>
<comment type="subcellular location">
    <subcellularLocation>
        <location evidence="14">Cytoplasm</location>
    </subcellularLocation>
</comment>
<evidence type="ECO:0000313" key="16">
    <source>
        <dbReference type="EMBL" id="ASI98688.1"/>
    </source>
</evidence>
<comment type="function">
    <text evidence="14">Catalyzes the formation of N(4)-acetylcytidine (ac(4)C) at the wobble position of tRNA(Met), by using acetyl-CoA as an acetyl donor and ATP (or GTP).</text>
</comment>
<keyword evidence="1 14" id="KW-0963">Cytoplasm</keyword>
<dbReference type="SUPFAM" id="SSF55729">
    <property type="entry name" value="Acyl-CoA N-acyltransferases (Nat)"/>
    <property type="match status" value="1"/>
</dbReference>
<evidence type="ECO:0000256" key="5">
    <source>
        <dbReference type="ARBA" id="ARBA00022694"/>
    </source>
</evidence>
<evidence type="ECO:0000256" key="3">
    <source>
        <dbReference type="ARBA" id="ARBA00022555"/>
    </source>
</evidence>
<evidence type="ECO:0000256" key="10">
    <source>
        <dbReference type="ARBA" id="ARBA00023315"/>
    </source>
</evidence>
<dbReference type="GO" id="GO:1904812">
    <property type="term" value="P:rRNA acetylation involved in maturation of SSU-rRNA"/>
    <property type="evidence" value="ECO:0007669"/>
    <property type="project" value="TreeGrafter"/>
</dbReference>
<dbReference type="GO" id="GO:0051392">
    <property type="term" value="F:tRNA cytidine N4-acetyltransferase activity"/>
    <property type="evidence" value="ECO:0007669"/>
    <property type="project" value="UniProtKB-UniRule"/>
</dbReference>
<dbReference type="SUPFAM" id="SSF52540">
    <property type="entry name" value="P-loop containing nucleoside triphosphate hydrolases"/>
    <property type="match status" value="1"/>
</dbReference>
<comment type="similarity">
    <text evidence="14">Belongs to the TmcA family.</text>
</comment>
<evidence type="ECO:0000256" key="8">
    <source>
        <dbReference type="ARBA" id="ARBA00022840"/>
    </source>
</evidence>
<evidence type="ECO:0000256" key="9">
    <source>
        <dbReference type="ARBA" id="ARBA00022884"/>
    </source>
</evidence>
<comment type="function">
    <text evidence="14">Catalyzes the formation of N(4)-acetylcytidine (ac(4)C) sites in rRNA, tRNA, mRNA and non-coding (nc)RNA, almost always on the middle C of a CCG motif. In hyperthermophiles more acetylation is seen at higher temperatures.</text>
</comment>
<dbReference type="GO" id="GO:0005524">
    <property type="term" value="F:ATP binding"/>
    <property type="evidence" value="ECO:0007669"/>
    <property type="project" value="UniProtKB-UniRule"/>
</dbReference>
<dbReference type="GO" id="GO:0005737">
    <property type="term" value="C:cytoplasm"/>
    <property type="evidence" value="ECO:0007669"/>
    <property type="project" value="UniProtKB-SubCell"/>
</dbReference>
<dbReference type="GO" id="GO:0019843">
    <property type="term" value="F:rRNA binding"/>
    <property type="evidence" value="ECO:0007669"/>
    <property type="project" value="UniProtKB-KW"/>
</dbReference>
<dbReference type="GO" id="GO:0051391">
    <property type="term" value="P:tRNA acetylation"/>
    <property type="evidence" value="ECO:0007669"/>
    <property type="project" value="UniProtKB-UniRule"/>
</dbReference>
<feature type="domain" description="N-acetyltransferase" evidence="15">
    <location>
        <begin position="474"/>
        <end position="663"/>
    </location>
</feature>
<dbReference type="GO" id="GO:0106162">
    <property type="term" value="F:mRNA N-acetyltransferase activity"/>
    <property type="evidence" value="ECO:0007669"/>
    <property type="project" value="RHEA"/>
</dbReference>
<keyword evidence="10 14" id="KW-0012">Acyltransferase</keyword>
<comment type="caution">
    <text evidence="14">Lacks conserved residue(s) required for the propagation of feature annotation.</text>
</comment>
<dbReference type="Gene3D" id="3.40.50.11040">
    <property type="match status" value="1"/>
</dbReference>
<dbReference type="InterPro" id="IPR007807">
    <property type="entry name" value="TcmA/NAT10_helicase"/>
</dbReference>
<dbReference type="Pfam" id="PF13718">
    <property type="entry name" value="GNAT_acetyltr_2"/>
    <property type="match status" value="2"/>
</dbReference>
<evidence type="ECO:0000256" key="1">
    <source>
        <dbReference type="ARBA" id="ARBA00022490"/>
    </source>
</evidence>
<dbReference type="InterPro" id="IPR032672">
    <property type="entry name" value="TmcA/NAT10/Kre33"/>
</dbReference>
<evidence type="ECO:0000256" key="6">
    <source>
        <dbReference type="ARBA" id="ARBA00022730"/>
    </source>
</evidence>
<dbReference type="InterPro" id="IPR013562">
    <property type="entry name" value="TmcA/NAT10_N"/>
</dbReference>
<comment type="catalytic activity">
    <reaction evidence="13 14">
        <text>a cytidine in mRNA + acetyl-CoA + ATP + H2O = an N(4)-acetylcytidine in mRNA + ADP + phosphate + CoA + H(+)</text>
        <dbReference type="Rhea" id="RHEA:58480"/>
        <dbReference type="Rhea" id="RHEA-COMP:15145"/>
        <dbReference type="Rhea" id="RHEA-COMP:15146"/>
        <dbReference type="ChEBI" id="CHEBI:15377"/>
        <dbReference type="ChEBI" id="CHEBI:15378"/>
        <dbReference type="ChEBI" id="CHEBI:30616"/>
        <dbReference type="ChEBI" id="CHEBI:43474"/>
        <dbReference type="ChEBI" id="CHEBI:57287"/>
        <dbReference type="ChEBI" id="CHEBI:57288"/>
        <dbReference type="ChEBI" id="CHEBI:74900"/>
        <dbReference type="ChEBI" id="CHEBI:82748"/>
        <dbReference type="ChEBI" id="CHEBI:456216"/>
    </reaction>
</comment>
<evidence type="ECO:0000256" key="14">
    <source>
        <dbReference type="HAMAP-Rule" id="MF_01886"/>
    </source>
</evidence>
<keyword evidence="8 14" id="KW-0067">ATP-binding</keyword>
<keyword evidence="7 14" id="KW-0547">Nucleotide-binding</keyword>
<keyword evidence="4 14" id="KW-0808">Transferase</keyword>
<dbReference type="RefSeq" id="WP_088862649.1">
    <property type="nucleotide sequence ID" value="NZ_CP014854.1"/>
</dbReference>
<feature type="binding site" evidence="14">
    <location>
        <position position="267"/>
    </location>
    <ligand>
        <name>ATP</name>
        <dbReference type="ChEBI" id="CHEBI:30616"/>
    </ligand>
</feature>
<dbReference type="AlphaFoldDB" id="A0A218P179"/>
<dbReference type="Gene3D" id="3.40.630.30">
    <property type="match status" value="1"/>
</dbReference>
<evidence type="ECO:0000256" key="4">
    <source>
        <dbReference type="ARBA" id="ARBA00022679"/>
    </source>
</evidence>
<evidence type="ECO:0000256" key="7">
    <source>
        <dbReference type="ARBA" id="ARBA00022741"/>
    </source>
</evidence>
<dbReference type="EMBL" id="CP014854">
    <property type="protein sequence ID" value="ASI98688.1"/>
    <property type="molecule type" value="Genomic_DNA"/>
</dbReference>
<proteinExistence type="inferred from homology"/>
<dbReference type="PROSITE" id="PS51186">
    <property type="entry name" value="GNAT"/>
    <property type="match status" value="1"/>
</dbReference>
<dbReference type="KEGG" id="tce:A3L02_03495"/>
<keyword evidence="5 14" id="KW-0819">tRNA processing</keyword>
<gene>
    <name evidence="14" type="primary">tmcA</name>
    <name evidence="16" type="ORF">A3L02_03495</name>
</gene>
<comment type="catalytic activity">
    <reaction evidence="12 14">
        <text>a cytidine in RNA + acetyl-CoA + ATP + H2O = an N(4)-acetylcytidine in RNA + ADP + phosphate + CoA + H(+)</text>
        <dbReference type="Rhea" id="RHEA:82211"/>
        <dbReference type="Rhea" id="RHEA-COMP:15704"/>
        <dbReference type="Rhea" id="RHEA-COMP:19834"/>
        <dbReference type="ChEBI" id="CHEBI:15377"/>
        <dbReference type="ChEBI" id="CHEBI:15378"/>
        <dbReference type="ChEBI" id="CHEBI:30616"/>
        <dbReference type="ChEBI" id="CHEBI:43474"/>
        <dbReference type="ChEBI" id="CHEBI:57287"/>
        <dbReference type="ChEBI" id="CHEBI:57288"/>
        <dbReference type="ChEBI" id="CHEBI:74900"/>
        <dbReference type="ChEBI" id="CHEBI:82748"/>
        <dbReference type="ChEBI" id="CHEBI:456216"/>
    </reaction>
</comment>
<evidence type="ECO:0000256" key="13">
    <source>
        <dbReference type="ARBA" id="ARBA00049914"/>
    </source>
</evidence>
<dbReference type="OrthoDB" id="312894at2157"/>
<dbReference type="InterPro" id="IPR027417">
    <property type="entry name" value="P-loop_NTPase"/>
</dbReference>
<comment type="catalytic activity">
    <reaction evidence="14">
        <text>cytidine(34) in elongator tRNA(Met) + acetyl-CoA + ATP + H2O = N(4)-acetylcytidine(34) in elongator tRNA(Met) + ADP + phosphate + CoA + H(+)</text>
        <dbReference type="Rhea" id="RHEA:43788"/>
        <dbReference type="Rhea" id="RHEA-COMP:10693"/>
        <dbReference type="Rhea" id="RHEA-COMP:10694"/>
        <dbReference type="ChEBI" id="CHEBI:15377"/>
        <dbReference type="ChEBI" id="CHEBI:15378"/>
        <dbReference type="ChEBI" id="CHEBI:30616"/>
        <dbReference type="ChEBI" id="CHEBI:43474"/>
        <dbReference type="ChEBI" id="CHEBI:57287"/>
        <dbReference type="ChEBI" id="CHEBI:57288"/>
        <dbReference type="ChEBI" id="CHEBI:74900"/>
        <dbReference type="ChEBI" id="CHEBI:82748"/>
        <dbReference type="ChEBI" id="CHEBI:456216"/>
        <dbReference type="EC" id="2.3.1.193"/>
    </reaction>
</comment>
<keyword evidence="3 14" id="KW-0820">tRNA-binding</keyword>
<protein>
    <recommendedName>
        <fullName evidence="14">tRNA(Met) cytidine acetyltransferase TmcA</fullName>
        <ecNumber evidence="14">2.3.1.193</ecNumber>
    </recommendedName>
</protein>
<keyword evidence="2 14" id="KW-0698">rRNA processing</keyword>
<evidence type="ECO:0000256" key="2">
    <source>
        <dbReference type="ARBA" id="ARBA00022552"/>
    </source>
</evidence>
<dbReference type="GO" id="GO:0002101">
    <property type="term" value="P:tRNA wobble cytosine modification"/>
    <property type="evidence" value="ECO:0007669"/>
    <property type="project" value="UniProtKB-UniRule"/>
</dbReference>
<organism evidence="16 17">
    <name type="scientific">Thermococcus celer Vu 13 = JCM 8558</name>
    <dbReference type="NCBI Taxonomy" id="1293037"/>
    <lineage>
        <taxon>Archaea</taxon>
        <taxon>Methanobacteriati</taxon>
        <taxon>Methanobacteriota</taxon>
        <taxon>Thermococci</taxon>
        <taxon>Thermococcales</taxon>
        <taxon>Thermococcaceae</taxon>
        <taxon>Thermococcus</taxon>
    </lineage>
</organism>
<dbReference type="Proteomes" id="UP000197156">
    <property type="component" value="Chromosome"/>
</dbReference>
<evidence type="ECO:0000313" key="17">
    <source>
        <dbReference type="Proteomes" id="UP000197156"/>
    </source>
</evidence>
<dbReference type="EC" id="2.3.1.193" evidence="14"/>